<proteinExistence type="inferred from homology"/>
<gene>
    <name evidence="13" type="ORF">BDP27DRAFT_1382555</name>
</gene>
<protein>
    <recommendedName>
        <fullName evidence="4 12">GPI mannosyltransferase 2</fullName>
        <ecNumber evidence="12">2.4.1.-</ecNumber>
    </recommendedName>
</protein>
<dbReference type="PANTHER" id="PTHR12468:SF2">
    <property type="entry name" value="GPI MANNOSYLTRANSFERASE 2"/>
    <property type="match status" value="1"/>
</dbReference>
<keyword evidence="10 12" id="KW-1133">Transmembrane helix</keyword>
<feature type="transmembrane region" description="Helical" evidence="12">
    <location>
        <begin position="210"/>
        <end position="231"/>
    </location>
</feature>
<evidence type="ECO:0000256" key="7">
    <source>
        <dbReference type="ARBA" id="ARBA00022679"/>
    </source>
</evidence>
<dbReference type="OrthoDB" id="10252502at2759"/>
<evidence type="ECO:0000256" key="4">
    <source>
        <dbReference type="ARBA" id="ARBA00013795"/>
    </source>
</evidence>
<evidence type="ECO:0000313" key="13">
    <source>
        <dbReference type="EMBL" id="KAF9071075.1"/>
    </source>
</evidence>
<dbReference type="InterPro" id="IPR007315">
    <property type="entry name" value="PIG-V/Gpi18"/>
</dbReference>
<dbReference type="GO" id="GO:0004376">
    <property type="term" value="F:GPI mannosyltransferase activity"/>
    <property type="evidence" value="ECO:0007669"/>
    <property type="project" value="InterPro"/>
</dbReference>
<evidence type="ECO:0000256" key="10">
    <source>
        <dbReference type="ARBA" id="ARBA00022989"/>
    </source>
</evidence>
<evidence type="ECO:0000256" key="8">
    <source>
        <dbReference type="ARBA" id="ARBA00022692"/>
    </source>
</evidence>
<keyword evidence="11 12" id="KW-0472">Membrane</keyword>
<feature type="transmembrane region" description="Helical" evidence="12">
    <location>
        <begin position="87"/>
        <end position="105"/>
    </location>
</feature>
<dbReference type="AlphaFoldDB" id="A0A9P5PZH4"/>
<comment type="pathway">
    <text evidence="2 12">Glycolipid biosynthesis; glycosylphosphatidylinositol-anchor biosynthesis.</text>
</comment>
<keyword evidence="8 12" id="KW-0812">Transmembrane</keyword>
<feature type="transmembrane region" description="Helical" evidence="12">
    <location>
        <begin position="271"/>
        <end position="292"/>
    </location>
</feature>
<sequence>MNTTTRLIFFSCLSQILIHLLAYWTSYLPLFDASPDLVQTSKWSKPLLRWDMFHFAHIAEQGYVYEHEWAFFPGLPFVLSFWNANNMLWAGGMISVACDTTLVLYRLSLYHFESPNLAFLVALLSLLPSSPATMRMAPYNEPFFTYFSYRGLLYCTQSKWFFATLCFALAGAFRSNGVLLSGFILWGILIQPFLESGKPPTIISSYIKSVVYTATIFTPFVYHQVTGYIAFCTSGVNAEPWCSKSIPVIYSHVQSKYWNSGFMRYWTLAQLPNFIIAAPPFIVIFAYSVHILRNGLKRRSSSSLALIPHAIHACILCCTLLFTSHVQIILRLAPSMPLLYWAAAWLFMCHPKVSNLWIGWSVVWGATSVLLWSVFLPPA</sequence>
<keyword evidence="7 12" id="KW-0808">Transferase</keyword>
<evidence type="ECO:0000256" key="3">
    <source>
        <dbReference type="ARBA" id="ARBA00008698"/>
    </source>
</evidence>
<organism evidence="13 14">
    <name type="scientific">Rhodocollybia butyracea</name>
    <dbReference type="NCBI Taxonomy" id="206335"/>
    <lineage>
        <taxon>Eukaryota</taxon>
        <taxon>Fungi</taxon>
        <taxon>Dikarya</taxon>
        <taxon>Basidiomycota</taxon>
        <taxon>Agaricomycotina</taxon>
        <taxon>Agaricomycetes</taxon>
        <taxon>Agaricomycetidae</taxon>
        <taxon>Agaricales</taxon>
        <taxon>Marasmiineae</taxon>
        <taxon>Omphalotaceae</taxon>
        <taxon>Rhodocollybia</taxon>
    </lineage>
</organism>
<feature type="transmembrane region" description="Helical" evidence="12">
    <location>
        <begin position="7"/>
        <end position="25"/>
    </location>
</feature>
<dbReference type="EMBL" id="JADNRY010000035">
    <property type="protein sequence ID" value="KAF9071075.1"/>
    <property type="molecule type" value="Genomic_DNA"/>
</dbReference>
<name>A0A9P5PZH4_9AGAR</name>
<evidence type="ECO:0000256" key="9">
    <source>
        <dbReference type="ARBA" id="ARBA00022824"/>
    </source>
</evidence>
<comment type="similarity">
    <text evidence="3 12">Belongs to the PIGV family.</text>
</comment>
<dbReference type="EC" id="2.4.1.-" evidence="12"/>
<feature type="transmembrane region" description="Helical" evidence="12">
    <location>
        <begin position="117"/>
        <end position="140"/>
    </location>
</feature>
<dbReference type="GO" id="GO:0031501">
    <property type="term" value="C:mannosyltransferase complex"/>
    <property type="evidence" value="ECO:0007669"/>
    <property type="project" value="TreeGrafter"/>
</dbReference>
<comment type="caution">
    <text evidence="13">The sequence shown here is derived from an EMBL/GenBank/DDBJ whole genome shotgun (WGS) entry which is preliminary data.</text>
</comment>
<feature type="transmembrane region" description="Helical" evidence="12">
    <location>
        <begin position="304"/>
        <end position="322"/>
    </location>
</feature>
<dbReference type="PANTHER" id="PTHR12468">
    <property type="entry name" value="GPI MANNOSYLTRANSFERASE 2"/>
    <property type="match status" value="1"/>
</dbReference>
<dbReference type="GO" id="GO:0006506">
    <property type="term" value="P:GPI anchor biosynthetic process"/>
    <property type="evidence" value="ECO:0007669"/>
    <property type="project" value="UniProtKB-KW"/>
</dbReference>
<feature type="transmembrane region" description="Helical" evidence="12">
    <location>
        <begin position="160"/>
        <end position="189"/>
    </location>
</feature>
<keyword evidence="5 12" id="KW-0337">GPI-anchor biosynthesis</keyword>
<evidence type="ECO:0000256" key="5">
    <source>
        <dbReference type="ARBA" id="ARBA00022502"/>
    </source>
</evidence>
<accession>A0A9P5PZH4</accession>
<dbReference type="Pfam" id="PF04188">
    <property type="entry name" value="Mannosyl_trans2"/>
    <property type="match status" value="1"/>
</dbReference>
<dbReference type="Proteomes" id="UP000772434">
    <property type="component" value="Unassembled WGS sequence"/>
</dbReference>
<feature type="transmembrane region" description="Helical" evidence="12">
    <location>
        <begin position="356"/>
        <end position="375"/>
    </location>
</feature>
<reference evidence="13" key="1">
    <citation type="submission" date="2020-11" db="EMBL/GenBank/DDBJ databases">
        <authorList>
            <consortium name="DOE Joint Genome Institute"/>
            <person name="Ahrendt S."/>
            <person name="Riley R."/>
            <person name="Andreopoulos W."/>
            <person name="Labutti K."/>
            <person name="Pangilinan J."/>
            <person name="Ruiz-Duenas F.J."/>
            <person name="Barrasa J.M."/>
            <person name="Sanchez-Garcia M."/>
            <person name="Camarero S."/>
            <person name="Miyauchi S."/>
            <person name="Serrano A."/>
            <person name="Linde D."/>
            <person name="Babiker R."/>
            <person name="Drula E."/>
            <person name="Ayuso-Fernandez I."/>
            <person name="Pacheco R."/>
            <person name="Padilla G."/>
            <person name="Ferreira P."/>
            <person name="Barriuso J."/>
            <person name="Kellner H."/>
            <person name="Castanera R."/>
            <person name="Alfaro M."/>
            <person name="Ramirez L."/>
            <person name="Pisabarro A.G."/>
            <person name="Kuo A."/>
            <person name="Tritt A."/>
            <person name="Lipzen A."/>
            <person name="He G."/>
            <person name="Yan M."/>
            <person name="Ng V."/>
            <person name="Cullen D."/>
            <person name="Martin F."/>
            <person name="Rosso M.-N."/>
            <person name="Henrissat B."/>
            <person name="Hibbett D."/>
            <person name="Martinez A.T."/>
            <person name="Grigoriev I.V."/>
        </authorList>
    </citation>
    <scope>NUCLEOTIDE SEQUENCE</scope>
    <source>
        <strain evidence="13">AH 40177</strain>
    </source>
</reference>
<evidence type="ECO:0000256" key="11">
    <source>
        <dbReference type="ARBA" id="ARBA00023136"/>
    </source>
</evidence>
<evidence type="ECO:0000256" key="12">
    <source>
        <dbReference type="RuleBase" id="RU363112"/>
    </source>
</evidence>
<comment type="subcellular location">
    <subcellularLocation>
        <location evidence="1 12">Endoplasmic reticulum membrane</location>
        <topology evidence="1 12">Multi-pass membrane protein</topology>
    </subcellularLocation>
</comment>
<dbReference type="GO" id="GO:0000009">
    <property type="term" value="F:alpha-1,6-mannosyltransferase activity"/>
    <property type="evidence" value="ECO:0007669"/>
    <property type="project" value="InterPro"/>
</dbReference>
<keyword evidence="14" id="KW-1185">Reference proteome</keyword>
<evidence type="ECO:0000313" key="14">
    <source>
        <dbReference type="Proteomes" id="UP000772434"/>
    </source>
</evidence>
<feature type="transmembrane region" description="Helical" evidence="12">
    <location>
        <begin position="328"/>
        <end position="349"/>
    </location>
</feature>
<comment type="function">
    <text evidence="12">Mannosyltransferase involved in glycosylphosphatidylinositol-anchor biosynthesis.</text>
</comment>
<dbReference type="GO" id="GO:0005789">
    <property type="term" value="C:endoplasmic reticulum membrane"/>
    <property type="evidence" value="ECO:0007669"/>
    <property type="project" value="UniProtKB-SubCell"/>
</dbReference>
<keyword evidence="9 12" id="KW-0256">Endoplasmic reticulum</keyword>
<evidence type="ECO:0000256" key="1">
    <source>
        <dbReference type="ARBA" id="ARBA00004477"/>
    </source>
</evidence>
<keyword evidence="6 12" id="KW-0328">Glycosyltransferase</keyword>
<evidence type="ECO:0000256" key="2">
    <source>
        <dbReference type="ARBA" id="ARBA00004687"/>
    </source>
</evidence>
<evidence type="ECO:0000256" key="6">
    <source>
        <dbReference type="ARBA" id="ARBA00022676"/>
    </source>
</evidence>